<dbReference type="SUPFAM" id="SSF56176">
    <property type="entry name" value="FAD-binding/transporter-associated domain-like"/>
    <property type="match status" value="1"/>
</dbReference>
<keyword evidence="2" id="KW-1185">Reference proteome</keyword>
<dbReference type="InterPro" id="IPR036318">
    <property type="entry name" value="FAD-bd_PCMH-like_sf"/>
</dbReference>
<evidence type="ECO:0000313" key="2">
    <source>
        <dbReference type="Proteomes" id="UP000701341"/>
    </source>
</evidence>
<dbReference type="Gene3D" id="3.30.43.10">
    <property type="entry name" value="Uridine Diphospho-n-acetylenolpyruvylglucosamine Reductase, domain 2"/>
    <property type="match status" value="1"/>
</dbReference>
<dbReference type="GO" id="GO:1903457">
    <property type="term" value="P:lactate catabolic process"/>
    <property type="evidence" value="ECO:0007669"/>
    <property type="project" value="TreeGrafter"/>
</dbReference>
<dbReference type="GO" id="GO:0005739">
    <property type="term" value="C:mitochondrion"/>
    <property type="evidence" value="ECO:0007669"/>
    <property type="project" value="TreeGrafter"/>
</dbReference>
<organism evidence="1 2">
    <name type="scientific">Penicillium crustosum</name>
    <name type="common">Blue mold fungus</name>
    <dbReference type="NCBI Taxonomy" id="36656"/>
    <lineage>
        <taxon>Eukaryota</taxon>
        <taxon>Fungi</taxon>
        <taxon>Dikarya</taxon>
        <taxon>Ascomycota</taxon>
        <taxon>Pezizomycotina</taxon>
        <taxon>Eurotiomycetes</taxon>
        <taxon>Eurotiomycetidae</taxon>
        <taxon>Eurotiales</taxon>
        <taxon>Aspergillaceae</taxon>
        <taxon>Penicillium</taxon>
    </lineage>
</organism>
<name>A0A9P5GB23_PENCR</name>
<dbReference type="GO" id="GO:0050660">
    <property type="term" value="F:flavin adenine dinucleotide binding"/>
    <property type="evidence" value="ECO:0007669"/>
    <property type="project" value="InterPro"/>
</dbReference>
<evidence type="ECO:0008006" key="3">
    <source>
        <dbReference type="Google" id="ProtNLM"/>
    </source>
</evidence>
<dbReference type="PANTHER" id="PTHR11748">
    <property type="entry name" value="D-LACTATE DEHYDROGENASE"/>
    <property type="match status" value="1"/>
</dbReference>
<comment type="caution">
    <text evidence="1">The sequence shown here is derived from an EMBL/GenBank/DDBJ whole genome shotgun (WGS) entry which is preliminary data.</text>
</comment>
<dbReference type="InterPro" id="IPR016167">
    <property type="entry name" value="FAD-bd_PCMH_sub1"/>
</dbReference>
<proteinExistence type="predicted"/>
<sequence length="172" mass="18958">MLRRLSAVKPQQKLLPAARRQVSKASSILLNESSGRAYSHGTSEPRSESAGWFKPLLAAAGASITTASLIYTLKQSPPDEKTITKPKYATLQNMKKAIAEIQQELGEECVSTDDEDLKIHGYSEWSSVNIDRLPVAVAFPESTEQVATIARVCHKHKVPMSKYQSTRTESQT</sequence>
<accession>A0A9P5GB23</accession>
<dbReference type="EMBL" id="JAAOZQ010000196">
    <property type="protein sequence ID" value="KAF7515214.1"/>
    <property type="molecule type" value="Genomic_DNA"/>
</dbReference>
<gene>
    <name evidence="1" type="ORF">PCG10_003563</name>
</gene>
<dbReference type="GO" id="GO:0004458">
    <property type="term" value="F:D-lactate dehydrogenase (cytochrome) activity"/>
    <property type="evidence" value="ECO:0007669"/>
    <property type="project" value="TreeGrafter"/>
</dbReference>
<reference evidence="1" key="1">
    <citation type="submission" date="2020-02" db="EMBL/GenBank/DDBJ databases">
        <authorList>
            <person name="Lichtner F.J."/>
        </authorList>
    </citation>
    <scope>NUCLEOTIDE SEQUENCE</scope>
    <source>
        <strain evidence="1">G10</strain>
    </source>
</reference>
<dbReference type="PANTHER" id="PTHR11748:SF111">
    <property type="entry name" value="D-LACTATE DEHYDROGENASE, MITOCHONDRIAL-RELATED"/>
    <property type="match status" value="1"/>
</dbReference>
<evidence type="ECO:0000313" key="1">
    <source>
        <dbReference type="EMBL" id="KAF7515214.1"/>
    </source>
</evidence>
<dbReference type="GO" id="GO:0008720">
    <property type="term" value="F:D-lactate dehydrogenase (NAD+) activity"/>
    <property type="evidence" value="ECO:0007669"/>
    <property type="project" value="TreeGrafter"/>
</dbReference>
<protein>
    <recommendedName>
        <fullName evidence="3">FAD-binding PCMH-type domain-containing protein</fullName>
    </recommendedName>
</protein>
<dbReference type="Proteomes" id="UP000701341">
    <property type="component" value="Unassembled WGS sequence"/>
</dbReference>
<dbReference type="AlphaFoldDB" id="A0A9P5GB23"/>